<dbReference type="CDD" id="cd00038">
    <property type="entry name" value="CAP_ED"/>
    <property type="match status" value="1"/>
</dbReference>
<dbReference type="InterPro" id="IPR029787">
    <property type="entry name" value="Nucleotide_cyclase"/>
</dbReference>
<dbReference type="EC" id="2.7.7.65" evidence="1"/>
<evidence type="ECO:0000313" key="5">
    <source>
        <dbReference type="Proteomes" id="UP000194003"/>
    </source>
</evidence>
<dbReference type="Gene3D" id="3.30.70.270">
    <property type="match status" value="1"/>
</dbReference>
<accession>A0A1Y2K287</accession>
<dbReference type="RefSeq" id="WP_085444650.1">
    <property type="nucleotide sequence ID" value="NZ_LVJN01000020.1"/>
</dbReference>
<protein>
    <recommendedName>
        <fullName evidence="1">diguanylate cyclase</fullName>
        <ecNumber evidence="1">2.7.7.65</ecNumber>
    </recommendedName>
</protein>
<dbReference type="PROSITE" id="PS50887">
    <property type="entry name" value="GGDEF"/>
    <property type="match status" value="1"/>
</dbReference>
<dbReference type="FunFam" id="3.30.70.270:FF:000001">
    <property type="entry name" value="Diguanylate cyclase domain protein"/>
    <property type="match status" value="1"/>
</dbReference>
<evidence type="ECO:0000259" key="3">
    <source>
        <dbReference type="PROSITE" id="PS50887"/>
    </source>
</evidence>
<dbReference type="PROSITE" id="PS50042">
    <property type="entry name" value="CNMP_BINDING_3"/>
    <property type="match status" value="1"/>
</dbReference>
<dbReference type="OrthoDB" id="9812260at2"/>
<dbReference type="InterPro" id="IPR043128">
    <property type="entry name" value="Rev_trsase/Diguanyl_cyclase"/>
</dbReference>
<dbReference type="EMBL" id="LVJN01000020">
    <property type="protein sequence ID" value="OSM02161.1"/>
    <property type="molecule type" value="Genomic_DNA"/>
</dbReference>
<dbReference type="Proteomes" id="UP000194003">
    <property type="component" value="Unassembled WGS sequence"/>
</dbReference>
<name>A0A1Y2K287_9PROT</name>
<dbReference type="PANTHER" id="PTHR45138:SF24">
    <property type="entry name" value="DIGUANYLATE CYCLASE DGCC-RELATED"/>
    <property type="match status" value="1"/>
</dbReference>
<dbReference type="GO" id="GO:0052621">
    <property type="term" value="F:diguanylate cyclase activity"/>
    <property type="evidence" value="ECO:0007669"/>
    <property type="project" value="UniProtKB-EC"/>
</dbReference>
<proteinExistence type="predicted"/>
<reference evidence="4 5" key="1">
    <citation type="journal article" date="2016" name="BMC Genomics">
        <title>Combined genomic and structural analyses of a cultured magnetotactic bacterium reveals its niche adaptation to a dynamic environment.</title>
        <authorList>
            <person name="Araujo A.C."/>
            <person name="Morillo V."/>
            <person name="Cypriano J."/>
            <person name="Teixeira L.C."/>
            <person name="Leao P."/>
            <person name="Lyra S."/>
            <person name="Almeida L.G."/>
            <person name="Bazylinski D.A."/>
            <person name="Vasconcellos A.T."/>
            <person name="Abreu F."/>
            <person name="Lins U."/>
        </authorList>
    </citation>
    <scope>NUCLEOTIDE SEQUENCE [LARGE SCALE GENOMIC DNA]</scope>
    <source>
        <strain evidence="4 5">IT-1</strain>
    </source>
</reference>
<organism evidence="4 5">
    <name type="scientific">Magnetofaba australis IT-1</name>
    <dbReference type="NCBI Taxonomy" id="1434232"/>
    <lineage>
        <taxon>Bacteria</taxon>
        <taxon>Pseudomonadati</taxon>
        <taxon>Pseudomonadota</taxon>
        <taxon>Magnetococcia</taxon>
        <taxon>Magnetococcales</taxon>
        <taxon>Magnetococcaceae</taxon>
        <taxon>Magnetofaba</taxon>
    </lineage>
</organism>
<gene>
    <name evidence="4" type="ORF">MAIT1_02261</name>
</gene>
<dbReference type="Gene3D" id="2.60.120.10">
    <property type="entry name" value="Jelly Rolls"/>
    <property type="match status" value="1"/>
</dbReference>
<dbReference type="InterPro" id="IPR050469">
    <property type="entry name" value="Diguanylate_Cyclase"/>
</dbReference>
<sequence>MNETWYDGENFDSIQLFQGVGFEAVSHILEECPVVKFAPDDVIITPETPNTLLYLVLEGELSVRLGRADANALVSVGVGGCVGEMSVIDADKASAYVVAETPCRLIEVEDEKVWSLIHNSHDMACNLLYLLSRRMRFNNRVIMEGEEKQRALETSVRVDGLTGLYNRRWLDHSLERQFQRMGRDGGSLSLLMMDVDHFKRFNDTFGHLGGDCALRTLARSLMDHLRPGDMAARYGGEEFSVLLPETTLQTAINIAERLREGVAGEKIVSEEGKALDSITISIGVASTSAELNTPAKLVAAADAALYAAKQGGRNCVHAHGEE</sequence>
<dbReference type="PANTHER" id="PTHR45138">
    <property type="entry name" value="REGULATORY COMPONENTS OF SENSORY TRANSDUCTION SYSTEM"/>
    <property type="match status" value="1"/>
</dbReference>
<dbReference type="CDD" id="cd01949">
    <property type="entry name" value="GGDEF"/>
    <property type="match status" value="1"/>
</dbReference>
<dbReference type="InterPro" id="IPR014710">
    <property type="entry name" value="RmlC-like_jellyroll"/>
</dbReference>
<dbReference type="InterPro" id="IPR000160">
    <property type="entry name" value="GGDEF_dom"/>
</dbReference>
<keyword evidence="5" id="KW-1185">Reference proteome</keyword>
<dbReference type="STRING" id="1434232.MAIT1_02261"/>
<evidence type="ECO:0000256" key="1">
    <source>
        <dbReference type="ARBA" id="ARBA00012528"/>
    </source>
</evidence>
<dbReference type="Pfam" id="PF00027">
    <property type="entry name" value="cNMP_binding"/>
    <property type="match status" value="1"/>
</dbReference>
<feature type="domain" description="GGDEF" evidence="3">
    <location>
        <begin position="186"/>
        <end position="321"/>
    </location>
</feature>
<dbReference type="GO" id="GO:1902201">
    <property type="term" value="P:negative regulation of bacterial-type flagellum-dependent cell motility"/>
    <property type="evidence" value="ECO:0007669"/>
    <property type="project" value="TreeGrafter"/>
</dbReference>
<dbReference type="SMART" id="SM00267">
    <property type="entry name" value="GGDEF"/>
    <property type="match status" value="1"/>
</dbReference>
<evidence type="ECO:0000313" key="4">
    <source>
        <dbReference type="EMBL" id="OSM02161.1"/>
    </source>
</evidence>
<dbReference type="Pfam" id="PF00990">
    <property type="entry name" value="GGDEF"/>
    <property type="match status" value="1"/>
</dbReference>
<dbReference type="AlphaFoldDB" id="A0A1Y2K287"/>
<evidence type="ECO:0000259" key="2">
    <source>
        <dbReference type="PROSITE" id="PS50042"/>
    </source>
</evidence>
<dbReference type="GO" id="GO:0043709">
    <property type="term" value="P:cell adhesion involved in single-species biofilm formation"/>
    <property type="evidence" value="ECO:0007669"/>
    <property type="project" value="TreeGrafter"/>
</dbReference>
<dbReference type="InterPro" id="IPR000595">
    <property type="entry name" value="cNMP-bd_dom"/>
</dbReference>
<dbReference type="SUPFAM" id="SSF51206">
    <property type="entry name" value="cAMP-binding domain-like"/>
    <property type="match status" value="1"/>
</dbReference>
<comment type="caution">
    <text evidence="4">The sequence shown here is derived from an EMBL/GenBank/DDBJ whole genome shotgun (WGS) entry which is preliminary data.</text>
</comment>
<feature type="domain" description="Cyclic nucleotide-binding" evidence="2">
    <location>
        <begin position="16"/>
        <end position="134"/>
    </location>
</feature>
<dbReference type="InterPro" id="IPR018490">
    <property type="entry name" value="cNMP-bd_dom_sf"/>
</dbReference>
<dbReference type="GO" id="GO:0005886">
    <property type="term" value="C:plasma membrane"/>
    <property type="evidence" value="ECO:0007669"/>
    <property type="project" value="TreeGrafter"/>
</dbReference>
<dbReference type="NCBIfam" id="TIGR00254">
    <property type="entry name" value="GGDEF"/>
    <property type="match status" value="1"/>
</dbReference>
<dbReference type="SUPFAM" id="SSF55073">
    <property type="entry name" value="Nucleotide cyclase"/>
    <property type="match status" value="1"/>
</dbReference>